<protein>
    <recommendedName>
        <fullName evidence="3">SalK</fullName>
    </recommendedName>
</protein>
<proteinExistence type="predicted"/>
<comment type="caution">
    <text evidence="1">The sequence shown here is derived from an EMBL/GenBank/DDBJ whole genome shotgun (WGS) entry which is preliminary data.</text>
</comment>
<evidence type="ECO:0000313" key="1">
    <source>
        <dbReference type="EMBL" id="RDI63758.1"/>
    </source>
</evidence>
<dbReference type="EMBL" id="QQBC01000009">
    <property type="protein sequence ID" value="RDI63758.1"/>
    <property type="molecule type" value="Genomic_DNA"/>
</dbReference>
<keyword evidence="2" id="KW-1185">Reference proteome</keyword>
<dbReference type="NCBIfam" id="NF047719">
    <property type="entry name" value="SCO6745_fam_HTH"/>
    <property type="match status" value="1"/>
</dbReference>
<dbReference type="RefSeq" id="WP_067999086.1">
    <property type="nucleotide sequence ID" value="NZ_QQBC01000009.1"/>
</dbReference>
<evidence type="ECO:0000313" key="2">
    <source>
        <dbReference type="Proteomes" id="UP000254869"/>
    </source>
</evidence>
<evidence type="ECO:0008006" key="3">
    <source>
        <dbReference type="Google" id="ProtNLM"/>
    </source>
</evidence>
<dbReference type="Proteomes" id="UP000254869">
    <property type="component" value="Unassembled WGS sequence"/>
</dbReference>
<gene>
    <name evidence="1" type="ORF">DFR76_10995</name>
</gene>
<accession>A0A370HZ67</accession>
<dbReference type="STRING" id="1210086.GCA_001613105_03616"/>
<name>A0A370HZ67_9NOCA</name>
<reference evidence="1 2" key="1">
    <citation type="submission" date="2018-07" db="EMBL/GenBank/DDBJ databases">
        <title>Genomic Encyclopedia of Type Strains, Phase IV (KMG-IV): sequencing the most valuable type-strain genomes for metagenomic binning, comparative biology and taxonomic classification.</title>
        <authorList>
            <person name="Goeker M."/>
        </authorList>
    </citation>
    <scope>NUCLEOTIDE SEQUENCE [LARGE SCALE GENOMIC DNA]</scope>
    <source>
        <strain evidence="1 2">DSM 44290</strain>
    </source>
</reference>
<dbReference type="AlphaFoldDB" id="A0A370HZ67"/>
<dbReference type="Pfam" id="PF21863">
    <property type="entry name" value="HTH_67"/>
    <property type="match status" value="1"/>
</dbReference>
<sequence length="281" mass="29760">MNSVFARDIWRVLERVHSVTYFAPGCISALKAVGLRGFWMGYFGGRAAPLGAVGPNVVDAVFYNFHPDMVRRAVPAAWTFAAPEAILDARRTSAAAALRELTPDIDEIATRALPALTAAVHAAPVGGRPLFAANRDLPLAEEPVEALWQAVTALREHRGDGHIAALLTEGLDSCEAVAFFAADTGTDPEMWRSIRGWSVAEWDSALSRLATRGLVEESGAVTDAGRALRTHIESRTDAAAATAYRDVPGIEAALEALTPAARAIDSAGLAASAGFLRTGKM</sequence>
<dbReference type="InterPro" id="IPR054058">
    <property type="entry name" value="HTH_67"/>
</dbReference>
<organism evidence="1 2">
    <name type="scientific">Nocardia pseudobrasiliensis</name>
    <dbReference type="NCBI Taxonomy" id="45979"/>
    <lineage>
        <taxon>Bacteria</taxon>
        <taxon>Bacillati</taxon>
        <taxon>Actinomycetota</taxon>
        <taxon>Actinomycetes</taxon>
        <taxon>Mycobacteriales</taxon>
        <taxon>Nocardiaceae</taxon>
        <taxon>Nocardia</taxon>
    </lineage>
</organism>